<sequence length="55" mass="6285">MTSHTKASDSRPSETRERRYGHGRLRLVVAAGAALGVLTWREYPAAVRYARIRRM</sequence>
<protein>
    <submittedName>
        <fullName evidence="2">Uncharacterized protein</fullName>
    </submittedName>
</protein>
<feature type="region of interest" description="Disordered" evidence="1">
    <location>
        <begin position="1"/>
        <end position="21"/>
    </location>
</feature>
<gene>
    <name evidence="2" type="ORF">FRACA_930012</name>
</gene>
<dbReference type="RefSeq" id="WP_165818699.1">
    <property type="nucleotide sequence ID" value="NZ_FZMO01000562.1"/>
</dbReference>
<feature type="compositionally biased region" description="Basic and acidic residues" evidence="1">
    <location>
        <begin position="1"/>
        <end position="20"/>
    </location>
</feature>
<proteinExistence type="predicted"/>
<evidence type="ECO:0000313" key="3">
    <source>
        <dbReference type="Proteomes" id="UP000234331"/>
    </source>
</evidence>
<evidence type="ECO:0000256" key="1">
    <source>
        <dbReference type="SAM" id="MobiDB-lite"/>
    </source>
</evidence>
<reference evidence="2 3" key="1">
    <citation type="submission" date="2017-06" db="EMBL/GenBank/DDBJ databases">
        <authorList>
            <person name="Kim H.J."/>
            <person name="Triplett B.A."/>
        </authorList>
    </citation>
    <scope>NUCLEOTIDE SEQUENCE [LARGE SCALE GENOMIC DNA]</scope>
    <source>
        <strain evidence="2">FRACA_ARgP5</strain>
    </source>
</reference>
<accession>A0A2I2L2Q9</accession>
<dbReference type="AlphaFoldDB" id="A0A2I2L2Q9"/>
<keyword evidence="3" id="KW-1185">Reference proteome</keyword>
<evidence type="ECO:0000313" key="2">
    <source>
        <dbReference type="EMBL" id="SNQ52147.1"/>
    </source>
</evidence>
<organism evidence="2 3">
    <name type="scientific">Frankia canadensis</name>
    <dbReference type="NCBI Taxonomy" id="1836972"/>
    <lineage>
        <taxon>Bacteria</taxon>
        <taxon>Bacillati</taxon>
        <taxon>Actinomycetota</taxon>
        <taxon>Actinomycetes</taxon>
        <taxon>Frankiales</taxon>
        <taxon>Frankiaceae</taxon>
        <taxon>Frankia</taxon>
    </lineage>
</organism>
<name>A0A2I2L2Q9_9ACTN</name>
<dbReference type="EMBL" id="FZMO01000562">
    <property type="protein sequence ID" value="SNQ52147.1"/>
    <property type="molecule type" value="Genomic_DNA"/>
</dbReference>
<dbReference type="Proteomes" id="UP000234331">
    <property type="component" value="Unassembled WGS sequence"/>
</dbReference>